<evidence type="ECO:0000259" key="7">
    <source>
        <dbReference type="Pfam" id="PF00814"/>
    </source>
</evidence>
<sequence>MNQTVLLGIETSCDETAAAVAVDGGAGPASWEIRSSVIASQVDIHREWGGVVPELASRQHLRDICGVVERALADAEVDWSRPDAIAVTQGPGLVGSLLVGVAFAKALAVALERPLVPVHHLAGHIESLFLCHPELPLPSIVLVVSGGHTSLYHLPGPGTYHLVGRTRDDAAGEAFDKVAKLLGLAYPGGPIIDRLAREGNERAIRFPVARITHADRTKAPTMVTLPGLPRRAAGGMDFSFSGLKTAVARHLQHRRIGGQPPPTDGELADICASFQRAVIDALLERAFEAVRRFGACSLGVAGGVSANSRLRVLATTEGSACGVPVFFPTLHLSTDNAAMIAAAGLRRFRAGGVASLDLNAQATLPL</sequence>
<feature type="domain" description="Gcp-like" evidence="7">
    <location>
        <begin position="32"/>
        <end position="341"/>
    </location>
</feature>
<gene>
    <name evidence="8" type="ORF">METZ01_LOCUS90879</name>
</gene>
<evidence type="ECO:0000256" key="1">
    <source>
        <dbReference type="ARBA" id="ARBA00012156"/>
    </source>
</evidence>
<dbReference type="EC" id="2.3.1.234" evidence="1"/>
<dbReference type="CDD" id="cd24133">
    <property type="entry name" value="ASKHA_NBD_TsaD_bac"/>
    <property type="match status" value="1"/>
</dbReference>
<accession>A0A381VCC9</accession>
<dbReference type="PRINTS" id="PR00789">
    <property type="entry name" value="OSIALOPTASE"/>
</dbReference>
<dbReference type="InterPro" id="IPR043129">
    <property type="entry name" value="ATPase_NBD"/>
</dbReference>
<dbReference type="Pfam" id="PF00814">
    <property type="entry name" value="TsaD"/>
    <property type="match status" value="1"/>
</dbReference>
<name>A0A381VCC9_9ZZZZ</name>
<keyword evidence="2" id="KW-0808">Transferase</keyword>
<protein>
    <recommendedName>
        <fullName evidence="1">N(6)-L-threonylcarbamoyladenine synthase</fullName>
        <ecNumber evidence="1">2.3.1.234</ecNumber>
    </recommendedName>
</protein>
<evidence type="ECO:0000256" key="2">
    <source>
        <dbReference type="ARBA" id="ARBA00022679"/>
    </source>
</evidence>
<dbReference type="InterPro" id="IPR000905">
    <property type="entry name" value="Gcp-like_dom"/>
</dbReference>
<dbReference type="HAMAP" id="MF_01445">
    <property type="entry name" value="TsaD"/>
    <property type="match status" value="1"/>
</dbReference>
<evidence type="ECO:0000256" key="3">
    <source>
        <dbReference type="ARBA" id="ARBA00022694"/>
    </source>
</evidence>
<dbReference type="NCBIfam" id="TIGR00329">
    <property type="entry name" value="gcp_kae1"/>
    <property type="match status" value="1"/>
</dbReference>
<keyword evidence="5" id="KW-0012">Acyltransferase</keyword>
<dbReference type="InterPro" id="IPR017861">
    <property type="entry name" value="KAE1/TsaD"/>
</dbReference>
<keyword evidence="4" id="KW-0479">Metal-binding</keyword>
<dbReference type="InterPro" id="IPR022450">
    <property type="entry name" value="TsaD"/>
</dbReference>
<dbReference type="PANTHER" id="PTHR11735:SF6">
    <property type="entry name" value="TRNA N6-ADENOSINE THREONYLCARBAMOYLTRANSFERASE, MITOCHONDRIAL"/>
    <property type="match status" value="1"/>
</dbReference>
<dbReference type="AlphaFoldDB" id="A0A381VCC9"/>
<dbReference type="PANTHER" id="PTHR11735">
    <property type="entry name" value="TRNA N6-ADENOSINE THREONYLCARBAMOYLTRANSFERASE"/>
    <property type="match status" value="1"/>
</dbReference>
<evidence type="ECO:0000256" key="4">
    <source>
        <dbReference type="ARBA" id="ARBA00022723"/>
    </source>
</evidence>
<dbReference type="GO" id="GO:0061711">
    <property type="term" value="F:tRNA N(6)-L-threonylcarbamoyladenine synthase activity"/>
    <property type="evidence" value="ECO:0007669"/>
    <property type="project" value="UniProtKB-EC"/>
</dbReference>
<organism evidence="8">
    <name type="scientific">marine metagenome</name>
    <dbReference type="NCBI Taxonomy" id="408172"/>
    <lineage>
        <taxon>unclassified sequences</taxon>
        <taxon>metagenomes</taxon>
        <taxon>ecological metagenomes</taxon>
    </lineage>
</organism>
<evidence type="ECO:0000256" key="6">
    <source>
        <dbReference type="ARBA" id="ARBA00048117"/>
    </source>
</evidence>
<proteinExistence type="inferred from homology"/>
<evidence type="ECO:0000256" key="5">
    <source>
        <dbReference type="ARBA" id="ARBA00023315"/>
    </source>
</evidence>
<dbReference type="GO" id="GO:0046872">
    <property type="term" value="F:metal ion binding"/>
    <property type="evidence" value="ECO:0007669"/>
    <property type="project" value="UniProtKB-KW"/>
</dbReference>
<comment type="catalytic activity">
    <reaction evidence="6">
        <text>L-threonylcarbamoyladenylate + adenosine(37) in tRNA = N(6)-L-threonylcarbamoyladenosine(37) in tRNA + AMP + H(+)</text>
        <dbReference type="Rhea" id="RHEA:37059"/>
        <dbReference type="Rhea" id="RHEA-COMP:10162"/>
        <dbReference type="Rhea" id="RHEA-COMP:10163"/>
        <dbReference type="ChEBI" id="CHEBI:15378"/>
        <dbReference type="ChEBI" id="CHEBI:73682"/>
        <dbReference type="ChEBI" id="CHEBI:74411"/>
        <dbReference type="ChEBI" id="CHEBI:74418"/>
        <dbReference type="ChEBI" id="CHEBI:456215"/>
        <dbReference type="EC" id="2.3.1.234"/>
    </reaction>
</comment>
<dbReference type="Gene3D" id="3.30.420.40">
    <property type="match status" value="2"/>
</dbReference>
<dbReference type="SUPFAM" id="SSF53067">
    <property type="entry name" value="Actin-like ATPase domain"/>
    <property type="match status" value="2"/>
</dbReference>
<dbReference type="FunFam" id="3.30.420.40:FF:000012">
    <property type="entry name" value="tRNA N6-adenosine threonylcarbamoyltransferase"/>
    <property type="match status" value="1"/>
</dbReference>
<reference evidence="8" key="1">
    <citation type="submission" date="2018-05" db="EMBL/GenBank/DDBJ databases">
        <authorList>
            <person name="Lanie J.A."/>
            <person name="Ng W.-L."/>
            <person name="Kazmierczak K.M."/>
            <person name="Andrzejewski T.M."/>
            <person name="Davidsen T.M."/>
            <person name="Wayne K.J."/>
            <person name="Tettelin H."/>
            <person name="Glass J.I."/>
            <person name="Rusch D."/>
            <person name="Podicherti R."/>
            <person name="Tsui H.-C.T."/>
            <person name="Winkler M.E."/>
        </authorList>
    </citation>
    <scope>NUCLEOTIDE SEQUENCE</scope>
</reference>
<evidence type="ECO:0000313" key="8">
    <source>
        <dbReference type="EMBL" id="SVA38025.1"/>
    </source>
</evidence>
<dbReference type="GO" id="GO:0002949">
    <property type="term" value="P:tRNA threonylcarbamoyladenosine modification"/>
    <property type="evidence" value="ECO:0007669"/>
    <property type="project" value="InterPro"/>
</dbReference>
<keyword evidence="3" id="KW-0819">tRNA processing</keyword>
<dbReference type="EMBL" id="UINC01008449">
    <property type="protein sequence ID" value="SVA38025.1"/>
    <property type="molecule type" value="Genomic_DNA"/>
</dbReference>
<dbReference type="NCBIfam" id="TIGR03723">
    <property type="entry name" value="T6A_TsaD_YgjD"/>
    <property type="match status" value="1"/>
</dbReference>